<accession>A0A1S8KZU7</accession>
<name>A0A1S8KZU7_9CLOT</name>
<reference evidence="1 2" key="1">
    <citation type="submission" date="2022-04" db="EMBL/GenBank/DDBJ databases">
        <title>Genome sequence of C. roseum typestrain.</title>
        <authorList>
            <person name="Poehlein A."/>
            <person name="Schoch T."/>
            <person name="Duerre P."/>
            <person name="Daniel R."/>
        </authorList>
    </citation>
    <scope>NUCLEOTIDE SEQUENCE [LARGE SCALE GENOMIC DNA]</scope>
    <source>
        <strain evidence="1 2">DSM 7320</strain>
    </source>
</reference>
<protein>
    <submittedName>
        <fullName evidence="1">Uncharacterized protein</fullName>
    </submittedName>
</protein>
<sequence>MCDCIKQIEEEIKINFPESAPALKVSKVKEVKFENLYWDLEDNCRMGVSMPIRVDYERKTKKGNVISKHEILNMQPKYCPFCGKPYKEE</sequence>
<gene>
    <name evidence="1" type="ORF">CROST_022090</name>
</gene>
<dbReference type="AlphaFoldDB" id="A0A1S8KZU7"/>
<keyword evidence="2" id="KW-1185">Reference proteome</keyword>
<organism evidence="1 2">
    <name type="scientific">Clostridium felsineum</name>
    <dbReference type="NCBI Taxonomy" id="36839"/>
    <lineage>
        <taxon>Bacteria</taxon>
        <taxon>Bacillati</taxon>
        <taxon>Bacillota</taxon>
        <taxon>Clostridia</taxon>
        <taxon>Eubacteriales</taxon>
        <taxon>Clostridiaceae</taxon>
        <taxon>Clostridium</taxon>
    </lineage>
</organism>
<dbReference type="Proteomes" id="UP000190951">
    <property type="component" value="Chromosome"/>
</dbReference>
<evidence type="ECO:0000313" key="1">
    <source>
        <dbReference type="EMBL" id="URZ11492.1"/>
    </source>
</evidence>
<dbReference type="KEGG" id="crw:CROST_022090"/>
<dbReference type="RefSeq" id="WP_077832802.1">
    <property type="nucleotide sequence ID" value="NZ_CP096983.1"/>
</dbReference>
<proteinExistence type="predicted"/>
<evidence type="ECO:0000313" key="2">
    <source>
        <dbReference type="Proteomes" id="UP000190951"/>
    </source>
</evidence>
<dbReference type="EMBL" id="CP096983">
    <property type="protein sequence ID" value="URZ11492.1"/>
    <property type="molecule type" value="Genomic_DNA"/>
</dbReference>
<dbReference type="STRING" id="84029.CROST_35850"/>